<accession>A0A6P1VYP5</accession>
<gene>
    <name evidence="1" type="ORF">GJR95_26180</name>
</gene>
<dbReference type="RefSeq" id="WP_162388686.1">
    <property type="nucleotide sequence ID" value="NZ_CP045997.1"/>
</dbReference>
<dbReference type="AlphaFoldDB" id="A0A6P1VYP5"/>
<protein>
    <submittedName>
        <fullName evidence="1">Uncharacterized protein</fullName>
    </submittedName>
</protein>
<keyword evidence="2" id="KW-1185">Reference proteome</keyword>
<dbReference type="EMBL" id="CP045997">
    <property type="protein sequence ID" value="QHV98273.1"/>
    <property type="molecule type" value="Genomic_DNA"/>
</dbReference>
<evidence type="ECO:0000313" key="2">
    <source>
        <dbReference type="Proteomes" id="UP000464577"/>
    </source>
</evidence>
<dbReference type="KEGG" id="senf:GJR95_26180"/>
<evidence type="ECO:0000313" key="1">
    <source>
        <dbReference type="EMBL" id="QHV98273.1"/>
    </source>
</evidence>
<sequence length="67" mass="8029">MQQFFLVDFQKVSTVQEYTALKRAYVKKYPDYLKDEMGFREADIQKEEKHPELVSLNTPNFRPSVKK</sequence>
<proteinExistence type="predicted"/>
<name>A0A6P1VYP5_9BACT</name>
<reference evidence="1 2" key="1">
    <citation type="submission" date="2019-11" db="EMBL/GenBank/DDBJ databases">
        <title>Spirosoma endbachense sp. nov., isolated from a natural salt meadow.</title>
        <authorList>
            <person name="Rojas J."/>
            <person name="Ambika Manirajan B."/>
            <person name="Ratering S."/>
            <person name="Suarez C."/>
            <person name="Geissler-Plaum R."/>
            <person name="Schnell S."/>
        </authorList>
    </citation>
    <scope>NUCLEOTIDE SEQUENCE [LARGE SCALE GENOMIC DNA]</scope>
    <source>
        <strain evidence="1 2">I-24</strain>
    </source>
</reference>
<dbReference type="Proteomes" id="UP000464577">
    <property type="component" value="Chromosome"/>
</dbReference>
<organism evidence="1 2">
    <name type="scientific">Spirosoma endbachense</name>
    <dbReference type="NCBI Taxonomy" id="2666025"/>
    <lineage>
        <taxon>Bacteria</taxon>
        <taxon>Pseudomonadati</taxon>
        <taxon>Bacteroidota</taxon>
        <taxon>Cytophagia</taxon>
        <taxon>Cytophagales</taxon>
        <taxon>Cytophagaceae</taxon>
        <taxon>Spirosoma</taxon>
    </lineage>
</organism>